<reference evidence="5 6" key="1">
    <citation type="submission" date="2017-08" db="EMBL/GenBank/DDBJ databases">
        <title>Infants hospitalized years apart are colonized by the same room-sourced microbial strains.</title>
        <authorList>
            <person name="Brooks B."/>
            <person name="Olm M.R."/>
            <person name="Firek B.A."/>
            <person name="Baker R."/>
            <person name="Thomas B.C."/>
            <person name="Morowitz M.J."/>
            <person name="Banfield J.F."/>
        </authorList>
    </citation>
    <scope>NUCLEOTIDE SEQUENCE [LARGE SCALE GENOMIC DNA]</scope>
    <source>
        <strain evidence="5">S2_003_000_R2_11</strain>
    </source>
</reference>
<dbReference type="AlphaFoldDB" id="A0A2W5SCL0"/>
<comment type="caution">
    <text evidence="5">The sequence shown here is derived from an EMBL/GenBank/DDBJ whole genome shotgun (WGS) entry which is preliminary data.</text>
</comment>
<dbReference type="PANTHER" id="PTHR43584:SF8">
    <property type="entry name" value="N-ACETYLMURAMATE ALPHA-1-PHOSPHATE URIDYLYLTRANSFERASE"/>
    <property type="match status" value="1"/>
</dbReference>
<keyword evidence="1 5" id="KW-0808">Transferase</keyword>
<organism evidence="5 6">
    <name type="scientific">Cereibacter sphaeroides</name>
    <name type="common">Rhodobacter sphaeroides</name>
    <dbReference type="NCBI Taxonomy" id="1063"/>
    <lineage>
        <taxon>Bacteria</taxon>
        <taxon>Pseudomonadati</taxon>
        <taxon>Pseudomonadota</taxon>
        <taxon>Alphaproteobacteria</taxon>
        <taxon>Rhodobacterales</taxon>
        <taxon>Paracoccaceae</taxon>
        <taxon>Cereibacter</taxon>
    </lineage>
</organism>
<proteinExistence type="predicted"/>
<dbReference type="PANTHER" id="PTHR43584">
    <property type="entry name" value="NUCLEOTIDYL TRANSFERASE"/>
    <property type="match status" value="1"/>
</dbReference>
<dbReference type="EMBL" id="QFQS01000002">
    <property type="protein sequence ID" value="PZQ97704.1"/>
    <property type="molecule type" value="Genomic_DNA"/>
</dbReference>
<dbReference type="Gene3D" id="3.90.550.10">
    <property type="entry name" value="Spore Coat Polysaccharide Biosynthesis Protein SpsA, Chain A"/>
    <property type="match status" value="1"/>
</dbReference>
<dbReference type="InterPro" id="IPR050065">
    <property type="entry name" value="GlmU-like"/>
</dbReference>
<name>A0A2W5SCL0_CERSP</name>
<dbReference type="Proteomes" id="UP000248975">
    <property type="component" value="Unassembled WGS sequence"/>
</dbReference>
<dbReference type="SUPFAM" id="SSF53448">
    <property type="entry name" value="Nucleotide-diphospho-sugar transferases"/>
    <property type="match status" value="1"/>
</dbReference>
<dbReference type="InterPro" id="IPR029044">
    <property type="entry name" value="Nucleotide-diphossugar_trans"/>
</dbReference>
<evidence type="ECO:0000256" key="1">
    <source>
        <dbReference type="ARBA" id="ARBA00022679"/>
    </source>
</evidence>
<evidence type="ECO:0000313" key="5">
    <source>
        <dbReference type="EMBL" id="PZQ97704.1"/>
    </source>
</evidence>
<feature type="domain" description="MobA-like NTP transferase" evidence="4">
    <location>
        <begin position="9"/>
        <end position="130"/>
    </location>
</feature>
<sequence length="235" mass="25251">MRPARPLMLFAAGFGKRMGALTTDRPKPLVEVAGVALIDHALSLAEAAGANPIVVNLHYRGEQLAQHLAERDVRLSWEREEILETGGGLRQAMAHLGKGPVATLNSDAVWTGENPVVQLEAGWNNTRMDALLLLAPVDRALGHGARADFSMAEDGRIARHSGGSEPGYVYLGAQIIRPDGLASIPERVFSLNLLWDRMIAAGRAFGLLHQGGWCDVGRPESIALAETLIRESGDV</sequence>
<dbReference type="CDD" id="cd06422">
    <property type="entry name" value="NTP_transferase_like_1"/>
    <property type="match status" value="1"/>
</dbReference>
<evidence type="ECO:0000256" key="3">
    <source>
        <dbReference type="ARBA" id="ARBA00022842"/>
    </source>
</evidence>
<evidence type="ECO:0000259" key="4">
    <source>
        <dbReference type="Pfam" id="PF12804"/>
    </source>
</evidence>
<accession>A0A2W5SCL0</accession>
<gene>
    <name evidence="5" type="ORF">DI533_11055</name>
</gene>
<evidence type="ECO:0000313" key="6">
    <source>
        <dbReference type="Proteomes" id="UP000248975"/>
    </source>
</evidence>
<keyword evidence="3" id="KW-0460">Magnesium</keyword>
<evidence type="ECO:0000256" key="2">
    <source>
        <dbReference type="ARBA" id="ARBA00022695"/>
    </source>
</evidence>
<dbReference type="GO" id="GO:0016779">
    <property type="term" value="F:nucleotidyltransferase activity"/>
    <property type="evidence" value="ECO:0007669"/>
    <property type="project" value="UniProtKB-KW"/>
</dbReference>
<dbReference type="InterPro" id="IPR025877">
    <property type="entry name" value="MobA-like_NTP_Trfase"/>
</dbReference>
<dbReference type="Pfam" id="PF12804">
    <property type="entry name" value="NTP_transf_3"/>
    <property type="match status" value="1"/>
</dbReference>
<protein>
    <submittedName>
        <fullName evidence="5">Nucleotidyltransferase</fullName>
    </submittedName>
</protein>
<keyword evidence="2" id="KW-0548">Nucleotidyltransferase</keyword>